<evidence type="ECO:0000313" key="2">
    <source>
        <dbReference type="Proteomes" id="UP000682782"/>
    </source>
</evidence>
<dbReference type="Proteomes" id="UP000682782">
    <property type="component" value="Chromosome"/>
</dbReference>
<reference evidence="1" key="1">
    <citation type="submission" date="2021-01" db="EMBL/GenBank/DDBJ databases">
        <title>Complete genome sequence of Clostridiales bacterium R-7.</title>
        <authorList>
            <person name="Mahoney-Kurpe S.C."/>
            <person name="Palevich N."/>
            <person name="Koike S."/>
            <person name="Moon C.D."/>
            <person name="Attwood G.T."/>
        </authorList>
    </citation>
    <scope>NUCLEOTIDE SEQUENCE</scope>
    <source>
        <strain evidence="1">R-7</strain>
    </source>
</reference>
<gene>
    <name evidence="1" type="ORF">JYE49_03745</name>
</gene>
<name>A0AC61NM27_9FIRM</name>
<evidence type="ECO:0000313" key="1">
    <source>
        <dbReference type="EMBL" id="QUC67823.1"/>
    </source>
</evidence>
<keyword evidence="2" id="KW-1185">Reference proteome</keyword>
<dbReference type="EMBL" id="CP068393">
    <property type="protein sequence ID" value="QUC67823.1"/>
    <property type="molecule type" value="Genomic_DNA"/>
</dbReference>
<proteinExistence type="predicted"/>
<sequence>MRKNYLAGLIAFLILVLAAFPAMGEISAKNTEANGKITETLWADDSGNPAAGPEGYARVIYSYKRDETIEQYYDAEGLPYEVSGGYYGKRTAKDGRGNITEIEFLDAKGNRVENRQGYALVVMTYYGFGEIRSITYYGANRKQVIVPSLGYASVFCEYSGKTMTSRTYRDTKGNPVECVDGYAAVRQKTDKKYRVLSTRYDHADGSPATGPDGWFRCVKSRDDKGRITSIKYYDVNEQLTDRGAGYAWEEYAYDGDNIVKVTRRDLNDAVVADSAGVATTVREMKDDRIVKESFLDSEGKRTNNKLGVGAVLYSYDFQGGLEKVQYQDTEGNPVRCSEGYAGYMDKKDEDGATVSRVFLGTDGQAAEVSAGYSEIRYFYNEYKQLSSTRYYDLNGQQVQVQ</sequence>
<accession>A0AC61NM27</accession>
<protein>
    <submittedName>
        <fullName evidence="1">Uncharacterized protein</fullName>
    </submittedName>
</protein>
<organism evidence="1 2">
    <name type="scientific">Aristaeella hokkaidonensis</name>
    <dbReference type="NCBI Taxonomy" id="3046382"/>
    <lineage>
        <taxon>Bacteria</taxon>
        <taxon>Bacillati</taxon>
        <taxon>Bacillota</taxon>
        <taxon>Clostridia</taxon>
        <taxon>Eubacteriales</taxon>
        <taxon>Aristaeellaceae</taxon>
        <taxon>Aristaeella</taxon>
    </lineage>
</organism>